<evidence type="ECO:0000256" key="2">
    <source>
        <dbReference type="ARBA" id="ARBA00010961"/>
    </source>
</evidence>
<dbReference type="EMBL" id="SGWX01000001">
    <property type="protein sequence ID" value="RZS62226.1"/>
    <property type="molecule type" value="Genomic_DNA"/>
</dbReference>
<evidence type="ECO:0000313" key="10">
    <source>
        <dbReference type="Proteomes" id="UP000293852"/>
    </source>
</evidence>
<comment type="function">
    <text evidence="1 6">Required for the transposition of the insertion element.</text>
</comment>
<evidence type="ECO:0000313" key="9">
    <source>
        <dbReference type="EMBL" id="RZS62226.1"/>
    </source>
</evidence>
<gene>
    <name evidence="7" type="ORF">EV386_0174</name>
    <name evidence="8" type="ORF">EV386_2375</name>
    <name evidence="9" type="ORF">EV386_2548</name>
</gene>
<evidence type="ECO:0000256" key="6">
    <source>
        <dbReference type="RuleBase" id="RU365089"/>
    </source>
</evidence>
<dbReference type="GO" id="GO:0006313">
    <property type="term" value="P:DNA transposition"/>
    <property type="evidence" value="ECO:0007669"/>
    <property type="project" value="UniProtKB-UniRule"/>
</dbReference>
<evidence type="ECO:0000256" key="5">
    <source>
        <dbReference type="ARBA" id="ARBA00023172"/>
    </source>
</evidence>
<comment type="similarity">
    <text evidence="2 6">Belongs to the transposase mutator family.</text>
</comment>
<dbReference type="Pfam" id="PF00872">
    <property type="entry name" value="Transposase_mut"/>
    <property type="match status" value="1"/>
</dbReference>
<keyword evidence="5 6" id="KW-0233">DNA recombination</keyword>
<evidence type="ECO:0000313" key="7">
    <source>
        <dbReference type="EMBL" id="RZS59936.1"/>
    </source>
</evidence>
<dbReference type="EMBL" id="SGWX01000001">
    <property type="protein sequence ID" value="RZS59936.1"/>
    <property type="molecule type" value="Genomic_DNA"/>
</dbReference>
<comment type="caution">
    <text evidence="8">The sequence shown here is derived from an EMBL/GenBank/DDBJ whole genome shotgun (WGS) entry which is preliminary data.</text>
</comment>
<keyword evidence="4 6" id="KW-0238">DNA-binding</keyword>
<dbReference type="PANTHER" id="PTHR33217:SF8">
    <property type="entry name" value="MUTATOR FAMILY TRANSPOSASE"/>
    <property type="match status" value="1"/>
</dbReference>
<dbReference type="AlphaFoldDB" id="A0A4Q7M638"/>
<dbReference type="InterPro" id="IPR001207">
    <property type="entry name" value="Transposase_mutator"/>
</dbReference>
<evidence type="ECO:0000256" key="3">
    <source>
        <dbReference type="ARBA" id="ARBA00022578"/>
    </source>
</evidence>
<reference evidence="8 10" key="1">
    <citation type="submission" date="2019-02" db="EMBL/GenBank/DDBJ databases">
        <title>Sequencing the genomes of 1000 actinobacteria strains.</title>
        <authorList>
            <person name="Klenk H.-P."/>
        </authorList>
    </citation>
    <scope>NUCLEOTIDE SEQUENCE [LARGE SCALE GENOMIC DNA]</scope>
    <source>
        <strain evidence="8 10">DSM 16932</strain>
    </source>
</reference>
<sequence>MTDTTMTAAAVEQDPDLMIDQVTGEIIDERELAQQLLAQAKSQGVSLVGPGGLLASLTRQVLQTALEAEMTEHLGHEHGGVPAGTNMRNGTRAKTVLTEIGPVEIEVPRDREGTFEPVVVPKRKRRLDGIDALVLSLSARGLTTGEIAAHFDDVYGAKVSQDTIGRIAEKVSGEMAEWANRPLDRVFPVIFVDAIVVKVRDGQVRNTSFYVVMGVTTDGERDILGIWAGDGAEGARFWLQVLTEIKNRGVDDVLIAVCDGLKGLPDAITTVWERTIVQQCVVHLIRNSFRYAGRQHRDGIVKALKPVYTAPTEAAARERFAEFTQEWGGRYPAIVKLWENAWAEFVPFLAYDVEIRRVICTTNAIESINARYRRAVRARGHFPNEASALRCLYLVTRSLDPTGGGRARWMIRWKPALNAFAITFAGRLEPANN</sequence>
<dbReference type="GO" id="GO:0004803">
    <property type="term" value="F:transposase activity"/>
    <property type="evidence" value="ECO:0007669"/>
    <property type="project" value="UniProtKB-UniRule"/>
</dbReference>
<evidence type="ECO:0000256" key="1">
    <source>
        <dbReference type="ARBA" id="ARBA00002190"/>
    </source>
</evidence>
<evidence type="ECO:0000313" key="8">
    <source>
        <dbReference type="EMBL" id="RZS62058.1"/>
    </source>
</evidence>
<dbReference type="Proteomes" id="UP000293852">
    <property type="component" value="Unassembled WGS sequence"/>
</dbReference>
<dbReference type="GO" id="GO:0003677">
    <property type="term" value="F:DNA binding"/>
    <property type="evidence" value="ECO:0007669"/>
    <property type="project" value="UniProtKB-UniRule"/>
</dbReference>
<protein>
    <recommendedName>
        <fullName evidence="6">Mutator family transposase</fullName>
    </recommendedName>
</protein>
<dbReference type="EMBL" id="SGWX01000001">
    <property type="protein sequence ID" value="RZS62058.1"/>
    <property type="molecule type" value="Genomic_DNA"/>
</dbReference>
<proteinExistence type="inferred from homology"/>
<keyword evidence="6" id="KW-0814">Transposable element</keyword>
<keyword evidence="10" id="KW-1185">Reference proteome</keyword>
<evidence type="ECO:0000256" key="4">
    <source>
        <dbReference type="ARBA" id="ARBA00023125"/>
    </source>
</evidence>
<accession>A0A4Q7M638</accession>
<name>A0A4Q7M638_9MICO</name>
<dbReference type="PANTHER" id="PTHR33217">
    <property type="entry name" value="TRANSPOSASE FOR INSERTION SEQUENCE ELEMENT IS1081"/>
    <property type="match status" value="1"/>
</dbReference>
<organism evidence="8 10">
    <name type="scientific">Xylanimonas ulmi</name>
    <dbReference type="NCBI Taxonomy" id="228973"/>
    <lineage>
        <taxon>Bacteria</taxon>
        <taxon>Bacillati</taxon>
        <taxon>Actinomycetota</taxon>
        <taxon>Actinomycetes</taxon>
        <taxon>Micrococcales</taxon>
        <taxon>Promicromonosporaceae</taxon>
        <taxon>Xylanimonas</taxon>
    </lineage>
</organism>
<dbReference type="NCBIfam" id="NF033543">
    <property type="entry name" value="transpos_IS256"/>
    <property type="match status" value="1"/>
</dbReference>
<keyword evidence="3 6" id="KW-0815">Transposition</keyword>